<dbReference type="InterPro" id="IPR008984">
    <property type="entry name" value="SMAD_FHA_dom_sf"/>
</dbReference>
<evidence type="ECO:0000313" key="5">
    <source>
        <dbReference type="Proteomes" id="UP000282460"/>
    </source>
</evidence>
<proteinExistence type="predicted"/>
<accession>A0A3L7J3Y8</accession>
<dbReference type="Pfam" id="PF00498">
    <property type="entry name" value="FHA"/>
    <property type="match status" value="1"/>
</dbReference>
<evidence type="ECO:0000259" key="3">
    <source>
        <dbReference type="PROSITE" id="PS50006"/>
    </source>
</evidence>
<feature type="region of interest" description="Disordered" evidence="2">
    <location>
        <begin position="185"/>
        <end position="211"/>
    </location>
</feature>
<keyword evidence="5" id="KW-1185">Reference proteome</keyword>
<organism evidence="4 5">
    <name type="scientific">Mycetocola zhadangensis</name>
    <dbReference type="NCBI Taxonomy" id="1164595"/>
    <lineage>
        <taxon>Bacteria</taxon>
        <taxon>Bacillati</taxon>
        <taxon>Actinomycetota</taxon>
        <taxon>Actinomycetes</taxon>
        <taxon>Micrococcales</taxon>
        <taxon>Microbacteriaceae</taxon>
        <taxon>Mycetocola</taxon>
    </lineage>
</organism>
<dbReference type="AlphaFoldDB" id="A0A3L7J3Y8"/>
<feature type="compositionally biased region" description="Low complexity" evidence="2">
    <location>
        <begin position="262"/>
        <end position="281"/>
    </location>
</feature>
<dbReference type="CDD" id="cd00060">
    <property type="entry name" value="FHA"/>
    <property type="match status" value="1"/>
</dbReference>
<dbReference type="OrthoDB" id="5485098at2"/>
<dbReference type="PROSITE" id="PS50006">
    <property type="entry name" value="FHA_DOMAIN"/>
    <property type="match status" value="1"/>
</dbReference>
<gene>
    <name evidence="4" type="ORF">D9V28_00320</name>
</gene>
<evidence type="ECO:0000256" key="1">
    <source>
        <dbReference type="ARBA" id="ARBA00022553"/>
    </source>
</evidence>
<keyword evidence="1" id="KW-0597">Phosphoprotein</keyword>
<name>A0A3L7J3Y8_9MICO</name>
<protein>
    <submittedName>
        <fullName evidence="4">FHA domain-containing protein</fullName>
    </submittedName>
</protein>
<dbReference type="InterPro" id="IPR000253">
    <property type="entry name" value="FHA_dom"/>
</dbReference>
<comment type="caution">
    <text evidence="4">The sequence shown here is derived from an EMBL/GenBank/DDBJ whole genome shotgun (WGS) entry which is preliminary data.</text>
</comment>
<evidence type="ECO:0000313" key="4">
    <source>
        <dbReference type="EMBL" id="RLQ85378.1"/>
    </source>
</evidence>
<feature type="region of interest" description="Disordered" evidence="2">
    <location>
        <begin position="308"/>
        <end position="330"/>
    </location>
</feature>
<dbReference type="EMBL" id="RCWJ01000001">
    <property type="protein sequence ID" value="RLQ85378.1"/>
    <property type="molecule type" value="Genomic_DNA"/>
</dbReference>
<reference evidence="4 5" key="1">
    <citation type="submission" date="2018-10" db="EMBL/GenBank/DDBJ databases">
        <authorList>
            <person name="Li J."/>
        </authorList>
    </citation>
    <scope>NUCLEOTIDE SEQUENCE [LARGE SCALE GENOMIC DNA]</scope>
    <source>
        <strain evidence="4 5">ZD1-4</strain>
    </source>
</reference>
<evidence type="ECO:0000256" key="2">
    <source>
        <dbReference type="SAM" id="MobiDB-lite"/>
    </source>
</evidence>
<dbReference type="SUPFAM" id="SSF49879">
    <property type="entry name" value="SMAD/FHA domain"/>
    <property type="match status" value="1"/>
</dbReference>
<sequence>MKIGRSDSSSRPCRGSEGGMTGYLYADAPEHDWLAVATAGRVLVARVGGDSERIAQVAAAGDATASVQNVLEMLTAKGLSNVGPFALVFWVDGAMRSNGLGVIVRGGATVSVITDDDTVVVSSRGVTTWTEQVIENAVSFTVETGGSSATDQLLPLSQGAAWVSSIRLDNDAPQAVTTDAVSAAVSPEPVPQRPEPTVEPSVLAESTEETRVFHTTTGVRAEKVSHQGEPEADGYDYLFGATVFRTVGSAAVEEAESDDSDAAAPAAPAASVPAPAQAAAPPQQPAAPTLGDHDGHTMLAADILEARRRAKAQAPAPQAPPVPTAPQASSVLPPSHAYVLELPDGGRQALSAPVILGRAPSVSNVPASVLPHLVTLVGDDISRSHLRVAVEGGTVVVTDLHSSNGTHVIAPGKPPQLLRAGEPTPVIVGTTIDLGSDILLRITEA</sequence>
<feature type="region of interest" description="Disordered" evidence="2">
    <location>
        <begin position="251"/>
        <end position="294"/>
    </location>
</feature>
<dbReference type="Gene3D" id="2.60.200.20">
    <property type="match status" value="1"/>
</dbReference>
<dbReference type="Proteomes" id="UP000282460">
    <property type="component" value="Unassembled WGS sequence"/>
</dbReference>
<feature type="domain" description="FHA" evidence="3">
    <location>
        <begin position="354"/>
        <end position="408"/>
    </location>
</feature>